<organism evidence="2 3">
    <name type="scientific">Trichonephila clavipes</name>
    <name type="common">Golden silk orbweaver</name>
    <name type="synonym">Nephila clavipes</name>
    <dbReference type="NCBI Taxonomy" id="2585209"/>
    <lineage>
        <taxon>Eukaryota</taxon>
        <taxon>Metazoa</taxon>
        <taxon>Ecdysozoa</taxon>
        <taxon>Arthropoda</taxon>
        <taxon>Chelicerata</taxon>
        <taxon>Arachnida</taxon>
        <taxon>Araneae</taxon>
        <taxon>Araneomorphae</taxon>
        <taxon>Entelegynae</taxon>
        <taxon>Araneoidea</taxon>
        <taxon>Nephilidae</taxon>
        <taxon>Trichonephila</taxon>
    </lineage>
</organism>
<dbReference type="GO" id="GO:0003676">
    <property type="term" value="F:nucleic acid binding"/>
    <property type="evidence" value="ECO:0007669"/>
    <property type="project" value="InterPro"/>
</dbReference>
<dbReference type="InterPro" id="IPR036397">
    <property type="entry name" value="RNaseH_sf"/>
</dbReference>
<gene>
    <name evidence="2" type="ORF">TNCV_1504941</name>
</gene>
<dbReference type="EMBL" id="BMAU01021203">
    <property type="protein sequence ID" value="GFX98920.1"/>
    <property type="molecule type" value="Genomic_DNA"/>
</dbReference>
<dbReference type="SUPFAM" id="SSF53098">
    <property type="entry name" value="Ribonuclease H-like"/>
    <property type="match status" value="1"/>
</dbReference>
<evidence type="ECO:0000259" key="1">
    <source>
        <dbReference type="Pfam" id="PF00075"/>
    </source>
</evidence>
<dbReference type="AlphaFoldDB" id="A0A8X6RRF6"/>
<protein>
    <submittedName>
        <fullName evidence="2">Uncharacterized protein LOC103524116</fullName>
    </submittedName>
</protein>
<accession>A0A8X6RRF6</accession>
<proteinExistence type="predicted"/>
<dbReference type="InterPro" id="IPR002156">
    <property type="entry name" value="RNaseH_domain"/>
</dbReference>
<dbReference type="InterPro" id="IPR012337">
    <property type="entry name" value="RNaseH-like_sf"/>
</dbReference>
<evidence type="ECO:0000313" key="2">
    <source>
        <dbReference type="EMBL" id="GFX98920.1"/>
    </source>
</evidence>
<feature type="domain" description="RNase H type-1" evidence="1">
    <location>
        <begin position="28"/>
        <end position="66"/>
    </location>
</feature>
<dbReference type="Pfam" id="PF00075">
    <property type="entry name" value="RNase_H"/>
    <property type="match status" value="1"/>
</dbReference>
<dbReference type="Proteomes" id="UP000887159">
    <property type="component" value="Unassembled WGS sequence"/>
</dbReference>
<dbReference type="Gene3D" id="3.30.420.10">
    <property type="entry name" value="Ribonuclease H-like superfamily/Ribonuclease H"/>
    <property type="match status" value="1"/>
</dbReference>
<sequence>MRRPATLHSNHKTVCGYNLFPSKLKFESKKLINSFICTGREVVLQWISSHYGIHGNEQADKLAKEVLTLHPPCFPMPLQNTQRLLRDKFRQKRISTFTDLTVGKFWFHLLDGQKCAQFSALPRVEGVACFRVITGHDYLQAHLFKIGLVERFTALPSL</sequence>
<evidence type="ECO:0000313" key="3">
    <source>
        <dbReference type="Proteomes" id="UP000887159"/>
    </source>
</evidence>
<keyword evidence="3" id="KW-1185">Reference proteome</keyword>
<dbReference type="GO" id="GO:0004523">
    <property type="term" value="F:RNA-DNA hybrid ribonuclease activity"/>
    <property type="evidence" value="ECO:0007669"/>
    <property type="project" value="InterPro"/>
</dbReference>
<comment type="caution">
    <text evidence="2">The sequence shown here is derived from an EMBL/GenBank/DDBJ whole genome shotgun (WGS) entry which is preliminary data.</text>
</comment>
<name>A0A8X6RRF6_TRICX</name>
<reference evidence="2" key="1">
    <citation type="submission" date="2020-08" db="EMBL/GenBank/DDBJ databases">
        <title>Multicomponent nature underlies the extraordinary mechanical properties of spider dragline silk.</title>
        <authorList>
            <person name="Kono N."/>
            <person name="Nakamura H."/>
            <person name="Mori M."/>
            <person name="Yoshida Y."/>
            <person name="Ohtoshi R."/>
            <person name="Malay A.D."/>
            <person name="Moran D.A.P."/>
            <person name="Tomita M."/>
            <person name="Numata K."/>
            <person name="Arakawa K."/>
        </authorList>
    </citation>
    <scope>NUCLEOTIDE SEQUENCE</scope>
</reference>